<reference evidence="1 2" key="1">
    <citation type="submission" date="2020-04" db="EMBL/GenBank/DDBJ databases">
        <authorList>
            <person name="Klaysubun C."/>
            <person name="Duangmal K."/>
            <person name="Lipun K."/>
        </authorList>
    </citation>
    <scope>NUCLEOTIDE SEQUENCE [LARGE SCALE GENOMIC DNA]</scope>
    <source>
        <strain evidence="1 2">K10HN5</strain>
    </source>
</reference>
<dbReference type="RefSeq" id="WP_169383815.1">
    <property type="nucleotide sequence ID" value="NZ_JAAXLA010000054.1"/>
</dbReference>
<proteinExistence type="predicted"/>
<organism evidence="1 2">
    <name type="scientific">Pseudonocardia acidicola</name>
    <dbReference type="NCBI Taxonomy" id="2724939"/>
    <lineage>
        <taxon>Bacteria</taxon>
        <taxon>Bacillati</taxon>
        <taxon>Actinomycetota</taxon>
        <taxon>Actinomycetes</taxon>
        <taxon>Pseudonocardiales</taxon>
        <taxon>Pseudonocardiaceae</taxon>
        <taxon>Pseudonocardia</taxon>
    </lineage>
</organism>
<evidence type="ECO:0000313" key="1">
    <source>
        <dbReference type="EMBL" id="NMI00341.1"/>
    </source>
</evidence>
<dbReference type="EMBL" id="JAAXLA010000054">
    <property type="protein sequence ID" value="NMI00341.1"/>
    <property type="molecule type" value="Genomic_DNA"/>
</dbReference>
<dbReference type="Proteomes" id="UP000820669">
    <property type="component" value="Unassembled WGS sequence"/>
</dbReference>
<accession>A0ABX1SFL1</accession>
<sequence length="333" mass="35356">MSGPGRSCPPAYRYRPEDLAGPAAFEAVTLYVVGGLYGNTGALDAVVERAAAEPVPPEIVFNGDFHYLDADPPAFAAITEGVLACRATLGNIEYALTAAEANLGCGCDYPDYIGDHVVADSNAVVERLRGTVAGFPEQPARLAALPRHLTATVGGRRVGIVHGDLESLAGWKLALEAVEPGDPDVRARTGWSGVPTGSEQVLAWFTRADVEVVCCTHTGLPHAQDVERDGRRYLVANNGSAGLPNFTGRRHGVITRLSADSGTPADSLYGIELDGLRFDALPVRYDTGRWAAEFLATWPPGTAGHRAYHSRITDGTWLRMQHAARGGVRLTGS</sequence>
<keyword evidence="2" id="KW-1185">Reference proteome</keyword>
<dbReference type="Gene3D" id="3.60.21.10">
    <property type="match status" value="1"/>
</dbReference>
<comment type="caution">
    <text evidence="1">The sequence shown here is derived from an EMBL/GenBank/DDBJ whole genome shotgun (WGS) entry which is preliminary data.</text>
</comment>
<dbReference type="SUPFAM" id="SSF56300">
    <property type="entry name" value="Metallo-dependent phosphatases"/>
    <property type="match status" value="1"/>
</dbReference>
<protein>
    <submittedName>
        <fullName evidence="1">Metallophosphoesterase family protein</fullName>
    </submittedName>
</protein>
<name>A0ABX1SFL1_9PSEU</name>
<evidence type="ECO:0000313" key="2">
    <source>
        <dbReference type="Proteomes" id="UP000820669"/>
    </source>
</evidence>
<gene>
    <name evidence="1" type="ORF">HF526_23945</name>
</gene>
<dbReference type="InterPro" id="IPR029052">
    <property type="entry name" value="Metallo-depent_PP-like"/>
</dbReference>